<evidence type="ECO:0000256" key="1">
    <source>
        <dbReference type="ARBA" id="ARBA00023125"/>
    </source>
</evidence>
<dbReference type="InterPro" id="IPR039532">
    <property type="entry name" value="TetR_C_Firmicutes"/>
</dbReference>
<dbReference type="PANTHER" id="PTHR43479:SF11">
    <property type="entry name" value="ACREF_ENVCD OPERON REPRESSOR-RELATED"/>
    <property type="match status" value="1"/>
</dbReference>
<organism evidence="4 5">
    <name type="scientific">Granulimonas faecalis</name>
    <dbReference type="NCBI Taxonomy" id="2894155"/>
    <lineage>
        <taxon>Bacteria</taxon>
        <taxon>Bacillati</taxon>
        <taxon>Actinomycetota</taxon>
        <taxon>Coriobacteriia</taxon>
        <taxon>Coriobacteriales</taxon>
        <taxon>Kribbibacteriaceae</taxon>
        <taxon>Granulimonas</taxon>
    </lineage>
</organism>
<feature type="domain" description="HTH tetR-type" evidence="3">
    <location>
        <begin position="15"/>
        <end position="76"/>
    </location>
</feature>
<evidence type="ECO:0000259" key="3">
    <source>
        <dbReference type="PROSITE" id="PS50977"/>
    </source>
</evidence>
<dbReference type="Pfam" id="PF14278">
    <property type="entry name" value="TetR_C_8"/>
    <property type="match status" value="1"/>
</dbReference>
<dbReference type="GO" id="GO:0003677">
    <property type="term" value="F:DNA binding"/>
    <property type="evidence" value="ECO:0007669"/>
    <property type="project" value="UniProtKB-UniRule"/>
</dbReference>
<comment type="caution">
    <text evidence="4">The sequence shown here is derived from an EMBL/GenBank/DDBJ whole genome shotgun (WGS) entry which is preliminary data.</text>
</comment>
<dbReference type="PROSITE" id="PS50977">
    <property type="entry name" value="HTH_TETR_2"/>
    <property type="match status" value="1"/>
</dbReference>
<dbReference type="Gene3D" id="1.10.357.10">
    <property type="entry name" value="Tetracycline Repressor, domain 2"/>
    <property type="match status" value="1"/>
</dbReference>
<dbReference type="InterPro" id="IPR050624">
    <property type="entry name" value="HTH-type_Tx_Regulator"/>
</dbReference>
<dbReference type="InterPro" id="IPR009057">
    <property type="entry name" value="Homeodomain-like_sf"/>
</dbReference>
<evidence type="ECO:0000313" key="5">
    <source>
        <dbReference type="Proteomes" id="UP001055025"/>
    </source>
</evidence>
<gene>
    <name evidence="4" type="ORF">ATOP_05500</name>
</gene>
<protein>
    <submittedName>
        <fullName evidence="4">AcrR family transcriptional regulator</fullName>
    </submittedName>
</protein>
<sequence length="230" mass="25019">MPRTSQSNAADPRCVRSRELLRDALAADLVAQGDLARVTVTSVSDRAGLTRRTFYAHYRSIDDLVAEVEDETLADVVRLAEAVAENHLDQVFSACDALEPVPGSVELLSYFRDRSALLVPLLGPGGDPSFMQRLKAALHDAFASRALEGLDGRTLGAFFDYYVTFAVSAECGVLERWLQGGMAEPVGAMARLMTLLMFVRPGDLYGSSYDMNIPMYGLALMASLEDADES</sequence>
<keyword evidence="1 2" id="KW-0238">DNA-binding</keyword>
<dbReference type="SUPFAM" id="SSF46689">
    <property type="entry name" value="Homeodomain-like"/>
    <property type="match status" value="1"/>
</dbReference>
<dbReference type="AlphaFoldDB" id="A0AAV5B287"/>
<feature type="DNA-binding region" description="H-T-H motif" evidence="2">
    <location>
        <begin position="39"/>
        <end position="58"/>
    </location>
</feature>
<dbReference type="Pfam" id="PF00440">
    <property type="entry name" value="TetR_N"/>
    <property type="match status" value="1"/>
</dbReference>
<evidence type="ECO:0000256" key="2">
    <source>
        <dbReference type="PROSITE-ProRule" id="PRU00335"/>
    </source>
</evidence>
<keyword evidence="5" id="KW-1185">Reference proteome</keyword>
<accession>A0AAV5B287</accession>
<name>A0AAV5B287_9ACTN</name>
<dbReference type="PANTHER" id="PTHR43479">
    <property type="entry name" value="ACREF/ENVCD OPERON REPRESSOR-RELATED"/>
    <property type="match status" value="1"/>
</dbReference>
<dbReference type="Proteomes" id="UP001055025">
    <property type="component" value="Unassembled WGS sequence"/>
</dbReference>
<dbReference type="EMBL" id="BQKC01000001">
    <property type="protein sequence ID" value="GJM54895.1"/>
    <property type="molecule type" value="Genomic_DNA"/>
</dbReference>
<dbReference type="RefSeq" id="WP_251164046.1">
    <property type="nucleotide sequence ID" value="NZ_BQKC01000001.1"/>
</dbReference>
<evidence type="ECO:0000313" key="4">
    <source>
        <dbReference type="EMBL" id="GJM54895.1"/>
    </source>
</evidence>
<reference evidence="4" key="1">
    <citation type="journal article" date="2022" name="Int. J. Syst. Evol. Microbiol.">
        <title>Granulimonas faecalis gen. nov., sp. nov., and Leptogranulimonas caecicola gen. nov., sp. nov., novel lactate-producing Atopobiaceae bacteria isolated from mouse intestines, and an emended description of the family Atopobiaceae.</title>
        <authorList>
            <person name="Morinaga K."/>
            <person name="Kusada H."/>
            <person name="Sakamoto S."/>
            <person name="Murakami T."/>
            <person name="Toyoda A."/>
            <person name="Mori H."/>
            <person name="Meng X.Y."/>
            <person name="Takashino M."/>
            <person name="Murotomi K."/>
            <person name="Tamaki H."/>
        </authorList>
    </citation>
    <scope>NUCLEOTIDE SEQUENCE</scope>
    <source>
        <strain evidence="4">OPF53</strain>
    </source>
</reference>
<dbReference type="InterPro" id="IPR001647">
    <property type="entry name" value="HTH_TetR"/>
</dbReference>
<proteinExistence type="predicted"/>